<dbReference type="PANTHER" id="PTHR43108:SF6">
    <property type="entry name" value="N-SULPHOGLUCOSAMINE SULPHOHYDROLASE"/>
    <property type="match status" value="1"/>
</dbReference>
<keyword evidence="3" id="KW-0175">Coiled coil</keyword>
<dbReference type="PROSITE" id="PS51257">
    <property type="entry name" value="PROKAR_LIPOPROTEIN"/>
    <property type="match status" value="1"/>
</dbReference>
<keyword evidence="6" id="KW-1185">Reference proteome</keyword>
<evidence type="ECO:0000256" key="1">
    <source>
        <dbReference type="ARBA" id="ARBA00008779"/>
    </source>
</evidence>
<proteinExistence type="inferred from homology"/>
<evidence type="ECO:0000256" key="3">
    <source>
        <dbReference type="SAM" id="Coils"/>
    </source>
</evidence>
<evidence type="ECO:0000256" key="2">
    <source>
        <dbReference type="ARBA" id="ARBA00022801"/>
    </source>
</evidence>
<reference evidence="5" key="2">
    <citation type="submission" date="2021-04" db="EMBL/GenBank/DDBJ databases">
        <authorList>
            <person name="Zhang T."/>
            <person name="Zhang Y."/>
            <person name="Lu D."/>
            <person name="Zuo D."/>
            <person name="Du Z."/>
        </authorList>
    </citation>
    <scope>NUCLEOTIDE SEQUENCE</scope>
    <source>
        <strain evidence="5">JR1</strain>
    </source>
</reference>
<dbReference type="GO" id="GO:0016787">
    <property type="term" value="F:hydrolase activity"/>
    <property type="evidence" value="ECO:0007669"/>
    <property type="project" value="UniProtKB-KW"/>
</dbReference>
<evidence type="ECO:0000313" key="6">
    <source>
        <dbReference type="Proteomes" id="UP000679220"/>
    </source>
</evidence>
<reference evidence="5" key="1">
    <citation type="journal article" date="2018" name="Int. J. Syst. Evol. Microbiol.">
        <title>Carboxylicivirga sediminis sp. nov., isolated from coastal sediment.</title>
        <authorList>
            <person name="Wang F.Q."/>
            <person name="Ren L.H."/>
            <person name="Zou R.J."/>
            <person name="Sun Y.Z."/>
            <person name="Liu X.J."/>
            <person name="Jiang F."/>
            <person name="Liu L.J."/>
        </authorList>
    </citation>
    <scope>NUCLEOTIDE SEQUENCE</scope>
    <source>
        <strain evidence="5">JR1</strain>
    </source>
</reference>
<dbReference type="Proteomes" id="UP000679220">
    <property type="component" value="Unassembled WGS sequence"/>
</dbReference>
<dbReference type="PANTHER" id="PTHR43108">
    <property type="entry name" value="N-ACETYLGLUCOSAMINE-6-SULFATASE FAMILY MEMBER"/>
    <property type="match status" value="1"/>
</dbReference>
<protein>
    <submittedName>
        <fullName evidence="5">Sulfatase</fullName>
    </submittedName>
</protein>
<comment type="caution">
    <text evidence="5">The sequence shown here is derived from an EMBL/GenBank/DDBJ whole genome shotgun (WGS) entry which is preliminary data.</text>
</comment>
<dbReference type="EMBL" id="JAGTAR010000003">
    <property type="protein sequence ID" value="MBR8534582.1"/>
    <property type="molecule type" value="Genomic_DNA"/>
</dbReference>
<dbReference type="InterPro" id="IPR032506">
    <property type="entry name" value="SGSH_C"/>
</dbReference>
<evidence type="ECO:0000259" key="4">
    <source>
        <dbReference type="Pfam" id="PF16347"/>
    </source>
</evidence>
<dbReference type="PROSITE" id="PS00149">
    <property type="entry name" value="SULFATASE_2"/>
    <property type="match status" value="1"/>
</dbReference>
<dbReference type="PROSITE" id="PS00523">
    <property type="entry name" value="SULFATASE_1"/>
    <property type="match status" value="1"/>
</dbReference>
<sequence length="518" mass="60773">MKKQYNQIALVIALVGLLFAGCQSGKAVKEQKRPNILFIMTDDHSLQTFSAYDNRFIKTPNLDRIGEEGAIFRNSFVTNSICGPSRAVMLTGKHSHKNGHINNSLTFDGNQMTFPKLLKANGYQTGIIGKWHLRSLPTGFDNYEVLIGQGDYYNSDFIANGDTIPSEGYVTNVITDKSINWLENRDAEKPFCLLVHHKATHRIWQPDTALFKLFKNQEFDVPETFFDDYQNRQAAAEQRMHIANDMDLVYDLKLLDEEGEIQTKYRKNYERMIAQLTPEQREAWDKEYDPIIEDFKSKNLEGKELALYKYQRYMQDYLRCVASVDNNIGRLLAYLEEKGELDNTLIVYTSDQGFYMGEHGWFDKRFMYEQSLRTPLVMRYPKVIKPKTQLHQLVQNIDYAPTFLDVAGLKVPADMQGESLVKLFNDKEADWREAIYYHYYEFPNEHMVKRHYGIRTGRYKLIHFYNDIDKWELYDLVDDPNEMVNLYDHPSMQDLISKLKKQLKELQEQYEDTDLSTY</sequence>
<feature type="domain" description="N-sulphoglucosamine sulphohydrolase C-terminal" evidence="4">
    <location>
        <begin position="357"/>
        <end position="509"/>
    </location>
</feature>
<dbReference type="CDD" id="cd16031">
    <property type="entry name" value="G6S_like"/>
    <property type="match status" value="1"/>
</dbReference>
<dbReference type="SUPFAM" id="SSF53649">
    <property type="entry name" value="Alkaline phosphatase-like"/>
    <property type="match status" value="1"/>
</dbReference>
<keyword evidence="2" id="KW-0378">Hydrolase</keyword>
<feature type="coiled-coil region" evidence="3">
    <location>
        <begin position="489"/>
        <end position="516"/>
    </location>
</feature>
<dbReference type="Gene3D" id="3.40.720.10">
    <property type="entry name" value="Alkaline Phosphatase, subunit A"/>
    <property type="match status" value="2"/>
</dbReference>
<evidence type="ECO:0000313" key="5">
    <source>
        <dbReference type="EMBL" id="MBR8534582.1"/>
    </source>
</evidence>
<dbReference type="InterPro" id="IPR024607">
    <property type="entry name" value="Sulfatase_CS"/>
</dbReference>
<gene>
    <name evidence="5" type="ORF">KDU71_03350</name>
</gene>
<organism evidence="5 6">
    <name type="scientific">Carboxylicivirga sediminis</name>
    <dbReference type="NCBI Taxonomy" id="2006564"/>
    <lineage>
        <taxon>Bacteria</taxon>
        <taxon>Pseudomonadati</taxon>
        <taxon>Bacteroidota</taxon>
        <taxon>Bacteroidia</taxon>
        <taxon>Marinilabiliales</taxon>
        <taxon>Marinilabiliaceae</taxon>
        <taxon>Carboxylicivirga</taxon>
    </lineage>
</organism>
<dbReference type="AlphaFoldDB" id="A0A941IXD9"/>
<name>A0A941IXD9_9BACT</name>
<comment type="similarity">
    <text evidence="1">Belongs to the sulfatase family.</text>
</comment>
<dbReference type="InterPro" id="IPR017850">
    <property type="entry name" value="Alkaline_phosphatase_core_sf"/>
</dbReference>
<dbReference type="RefSeq" id="WP_212188484.1">
    <property type="nucleotide sequence ID" value="NZ_JAGTAR010000003.1"/>
</dbReference>
<dbReference type="Pfam" id="PF16347">
    <property type="entry name" value="SGSH_C"/>
    <property type="match status" value="1"/>
</dbReference>
<accession>A0A941IXD9</accession>